<dbReference type="CDD" id="cd01335">
    <property type="entry name" value="Radical_SAM"/>
    <property type="match status" value="1"/>
</dbReference>
<dbReference type="EMBL" id="CP000250">
    <property type="protein sequence ID" value="ABD06777.1"/>
    <property type="molecule type" value="Genomic_DNA"/>
</dbReference>
<dbReference type="GO" id="GO:0051536">
    <property type="term" value="F:iron-sulfur cluster binding"/>
    <property type="evidence" value="ECO:0007669"/>
    <property type="project" value="UniProtKB-KW"/>
</dbReference>
<dbReference type="SFLD" id="SFLDG01067">
    <property type="entry name" value="SPASM/twitch_domain_containing"/>
    <property type="match status" value="1"/>
</dbReference>
<evidence type="ECO:0000256" key="1">
    <source>
        <dbReference type="ARBA" id="ARBA00001966"/>
    </source>
</evidence>
<protein>
    <submittedName>
        <fullName evidence="8">Radical SAM</fullName>
    </submittedName>
</protein>
<accession>Q2IYD3</accession>
<keyword evidence="5" id="KW-0411">Iron-sulfur</keyword>
<dbReference type="SUPFAM" id="SSF102114">
    <property type="entry name" value="Radical SAM enzymes"/>
    <property type="match status" value="1"/>
</dbReference>
<dbReference type="HOGENOM" id="CLU_760127_0_0_5"/>
<dbReference type="STRING" id="316058.RPB_2071"/>
<evidence type="ECO:0000256" key="3">
    <source>
        <dbReference type="ARBA" id="ARBA00022723"/>
    </source>
</evidence>
<evidence type="ECO:0000256" key="6">
    <source>
        <dbReference type="SAM" id="MobiDB-lite"/>
    </source>
</evidence>
<evidence type="ECO:0000256" key="5">
    <source>
        <dbReference type="ARBA" id="ARBA00023014"/>
    </source>
</evidence>
<dbReference type="Gene3D" id="3.20.20.70">
    <property type="entry name" value="Aldolase class I"/>
    <property type="match status" value="1"/>
</dbReference>
<dbReference type="InterPro" id="IPR058240">
    <property type="entry name" value="rSAM_sf"/>
</dbReference>
<name>Q2IYD3_RHOP2</name>
<dbReference type="GO" id="GO:0046872">
    <property type="term" value="F:metal ion binding"/>
    <property type="evidence" value="ECO:0007669"/>
    <property type="project" value="UniProtKB-KW"/>
</dbReference>
<dbReference type="InterPro" id="IPR007197">
    <property type="entry name" value="rSAM"/>
</dbReference>
<dbReference type="OrthoDB" id="9810775at2"/>
<reference evidence="8 9" key="1">
    <citation type="submission" date="2006-01" db="EMBL/GenBank/DDBJ databases">
        <title>Complete sequence of Rhodopseudomonas palustris HaA2.</title>
        <authorList>
            <consortium name="US DOE Joint Genome Institute"/>
            <person name="Copeland A."/>
            <person name="Lucas S."/>
            <person name="Lapidus A."/>
            <person name="Barry K."/>
            <person name="Detter J.C."/>
            <person name="Glavina T."/>
            <person name="Hammon N."/>
            <person name="Israni S."/>
            <person name="Pitluck S."/>
            <person name="Chain P."/>
            <person name="Malfatti S."/>
            <person name="Shin M."/>
            <person name="Vergez L."/>
            <person name="Schmutz J."/>
            <person name="Larimer F."/>
            <person name="Land M."/>
            <person name="Hauser L."/>
            <person name="Pelletier D.A."/>
            <person name="Kyrpides N."/>
            <person name="Anderson I."/>
            <person name="Oda Y."/>
            <person name="Harwood C.S."/>
            <person name="Richardson P."/>
        </authorList>
    </citation>
    <scope>NUCLEOTIDE SEQUENCE [LARGE SCALE GENOMIC DNA]</scope>
    <source>
        <strain evidence="8 9">HaA2</strain>
    </source>
</reference>
<keyword evidence="4" id="KW-0408">Iron</keyword>
<evidence type="ECO:0000256" key="4">
    <source>
        <dbReference type="ARBA" id="ARBA00023004"/>
    </source>
</evidence>
<dbReference type="AlphaFoldDB" id="Q2IYD3"/>
<dbReference type="eggNOG" id="COG0535">
    <property type="taxonomic scope" value="Bacteria"/>
</dbReference>
<evidence type="ECO:0000313" key="9">
    <source>
        <dbReference type="Proteomes" id="UP000008809"/>
    </source>
</evidence>
<dbReference type="GO" id="GO:0003824">
    <property type="term" value="F:catalytic activity"/>
    <property type="evidence" value="ECO:0007669"/>
    <property type="project" value="InterPro"/>
</dbReference>
<dbReference type="KEGG" id="rpb:RPB_2071"/>
<sequence length="394" mass="41596">MKHLLYHDLIVAGNWCNLKCSYCTSVADADDYGAVTSASRRGRGATIAIAEVLAMLDGFAAQVDAPLIKLSGGELFLLANAAELIAELAQRYAHVQVLTNGTELDAATVQRIARRGNVSFNLSLDGHSAAMNAMRWRSPRIGARVMAAFAAMVQACETVEITSVISAANAEGFPAFLDVLAAQPCRIVAVPIPVRGVTAAVLFPAEARRAFAATLRACVRTHPDVLGPAAYYTTLADFLDAGGAQRERRCHLVTAAVQLFDTGAVTPCPVGWTGAIGDLRKEGAASVAARVGTHKMYDLLTRERPRVPVCRNCFSAADMLNLYLDGEIELDALARLPLYHSAAARARLVELREAAVSRLTASIVSQLGSSEISSRSASAGGSASPMAMPARAAT</sequence>
<dbReference type="Proteomes" id="UP000008809">
    <property type="component" value="Chromosome"/>
</dbReference>
<dbReference type="PANTHER" id="PTHR11228:SF7">
    <property type="entry name" value="PQQA PEPTIDE CYCLASE"/>
    <property type="match status" value="1"/>
</dbReference>
<dbReference type="InterPro" id="IPR013785">
    <property type="entry name" value="Aldolase_TIM"/>
</dbReference>
<dbReference type="RefSeq" id="WP_011440965.1">
    <property type="nucleotide sequence ID" value="NC_007778.1"/>
</dbReference>
<evidence type="ECO:0000313" key="8">
    <source>
        <dbReference type="EMBL" id="ABD06777.1"/>
    </source>
</evidence>
<feature type="domain" description="Radical SAM core" evidence="7">
    <location>
        <begin position="2"/>
        <end position="229"/>
    </location>
</feature>
<evidence type="ECO:0000256" key="2">
    <source>
        <dbReference type="ARBA" id="ARBA00022691"/>
    </source>
</evidence>
<proteinExistence type="predicted"/>
<organism evidence="8 9">
    <name type="scientific">Rhodopseudomonas palustris (strain HaA2)</name>
    <dbReference type="NCBI Taxonomy" id="316058"/>
    <lineage>
        <taxon>Bacteria</taxon>
        <taxon>Pseudomonadati</taxon>
        <taxon>Pseudomonadota</taxon>
        <taxon>Alphaproteobacteria</taxon>
        <taxon>Hyphomicrobiales</taxon>
        <taxon>Nitrobacteraceae</taxon>
        <taxon>Rhodopseudomonas</taxon>
    </lineage>
</organism>
<gene>
    <name evidence="8" type="ordered locus">RPB_2071</name>
</gene>
<dbReference type="SFLD" id="SFLDS00029">
    <property type="entry name" value="Radical_SAM"/>
    <property type="match status" value="1"/>
</dbReference>
<feature type="region of interest" description="Disordered" evidence="6">
    <location>
        <begin position="373"/>
        <end position="394"/>
    </location>
</feature>
<keyword evidence="3" id="KW-0479">Metal-binding</keyword>
<keyword evidence="2" id="KW-0949">S-adenosyl-L-methionine</keyword>
<evidence type="ECO:0000259" key="7">
    <source>
        <dbReference type="PROSITE" id="PS51918"/>
    </source>
</evidence>
<dbReference type="PROSITE" id="PS51918">
    <property type="entry name" value="RADICAL_SAM"/>
    <property type="match status" value="1"/>
</dbReference>
<dbReference type="InterPro" id="IPR050377">
    <property type="entry name" value="Radical_SAM_PqqE_MftC-like"/>
</dbReference>
<keyword evidence="9" id="KW-1185">Reference proteome</keyword>
<dbReference type="Pfam" id="PF04055">
    <property type="entry name" value="Radical_SAM"/>
    <property type="match status" value="1"/>
</dbReference>
<comment type="cofactor">
    <cofactor evidence="1">
        <name>[4Fe-4S] cluster</name>
        <dbReference type="ChEBI" id="CHEBI:49883"/>
    </cofactor>
</comment>
<dbReference type="PANTHER" id="PTHR11228">
    <property type="entry name" value="RADICAL SAM DOMAIN PROTEIN"/>
    <property type="match status" value="1"/>
</dbReference>